<reference evidence="1 2" key="1">
    <citation type="submission" date="2007-04" db="EMBL/GenBank/DDBJ databases">
        <authorList>
            <person name="Fulton L."/>
            <person name="Clifton S."/>
            <person name="Fulton B."/>
            <person name="Xu J."/>
            <person name="Minx P."/>
            <person name="Pepin K.H."/>
            <person name="Johnson M."/>
            <person name="Thiruvilangam P."/>
            <person name="Bhonagiri V."/>
            <person name="Nash W.E."/>
            <person name="Mardis E.R."/>
            <person name="Wilson R.K."/>
        </authorList>
    </citation>
    <scope>NUCLEOTIDE SEQUENCE [LARGE SCALE GENOMIC DNA]</scope>
    <source>
        <strain evidence="1 2">ATCC 29149</strain>
    </source>
</reference>
<organism evidence="1 2">
    <name type="scientific">Mediterraneibacter gnavus (strain ATCC 29149 / DSM 114966 / JCM 6515 / VPI C7-9)</name>
    <name type="common">Ruminococcus gnavus</name>
    <dbReference type="NCBI Taxonomy" id="411470"/>
    <lineage>
        <taxon>Bacteria</taxon>
        <taxon>Bacillati</taxon>
        <taxon>Bacillota</taxon>
        <taxon>Clostridia</taxon>
        <taxon>Lachnospirales</taxon>
        <taxon>Lachnospiraceae</taxon>
        <taxon>Mediterraneibacter</taxon>
    </lineage>
</organism>
<gene>
    <name evidence="1" type="ORF">RUMGNA_00301</name>
</gene>
<protein>
    <submittedName>
        <fullName evidence="1">Uncharacterized protein</fullName>
    </submittedName>
</protein>
<dbReference type="Proteomes" id="UP000004410">
    <property type="component" value="Unassembled WGS sequence"/>
</dbReference>
<comment type="caution">
    <text evidence="1">The sequence shown here is derived from an EMBL/GenBank/DDBJ whole genome shotgun (WGS) entry which is preliminary data.</text>
</comment>
<sequence length="34" mass="4017">MFIVTGYVTLTENSTNSIIYLCYEREEFLNVKQP</sequence>
<dbReference type="AlphaFoldDB" id="A7AYD6"/>
<dbReference type="EMBL" id="AAYG02000003">
    <property type="protein sequence ID" value="EDN79304.1"/>
    <property type="molecule type" value="Genomic_DNA"/>
</dbReference>
<dbReference type="PaxDb" id="411470-RUMGNA_00301"/>
<name>A7AYD6_MEDG7</name>
<accession>A7AYD6</accession>
<reference evidence="1 2" key="2">
    <citation type="submission" date="2007-06" db="EMBL/GenBank/DDBJ databases">
        <title>Draft genome sequence of Ruminococcus gnavus (ATCC 29149).</title>
        <authorList>
            <person name="Sudarsanam P."/>
            <person name="Ley R."/>
            <person name="Guruge J."/>
            <person name="Turnbaugh P.J."/>
            <person name="Mahowald M."/>
            <person name="Liep D."/>
            <person name="Gordon J."/>
        </authorList>
    </citation>
    <scope>NUCLEOTIDE SEQUENCE [LARGE SCALE GENOMIC DNA]</scope>
    <source>
        <strain evidence="1 2">ATCC 29149</strain>
    </source>
</reference>
<evidence type="ECO:0000313" key="1">
    <source>
        <dbReference type="EMBL" id="EDN79304.1"/>
    </source>
</evidence>
<proteinExistence type="predicted"/>
<evidence type="ECO:0000313" key="2">
    <source>
        <dbReference type="Proteomes" id="UP000004410"/>
    </source>
</evidence>